<organism evidence="2 3">
    <name type="scientific">Caenorhabditis bovis</name>
    <dbReference type="NCBI Taxonomy" id="2654633"/>
    <lineage>
        <taxon>Eukaryota</taxon>
        <taxon>Metazoa</taxon>
        <taxon>Ecdysozoa</taxon>
        <taxon>Nematoda</taxon>
        <taxon>Chromadorea</taxon>
        <taxon>Rhabditida</taxon>
        <taxon>Rhabditina</taxon>
        <taxon>Rhabditomorpha</taxon>
        <taxon>Rhabditoidea</taxon>
        <taxon>Rhabditidae</taxon>
        <taxon>Peloderinae</taxon>
        <taxon>Caenorhabditis</taxon>
    </lineage>
</organism>
<dbReference type="SMART" id="SM00390">
    <property type="entry name" value="GoLoco"/>
    <property type="match status" value="1"/>
</dbReference>
<dbReference type="InterPro" id="IPR011990">
    <property type="entry name" value="TPR-like_helical_dom_sf"/>
</dbReference>
<name>A0A8S1EW66_9PELO</name>
<dbReference type="PROSITE" id="PS50877">
    <property type="entry name" value="GOLOCO"/>
    <property type="match status" value="1"/>
</dbReference>
<keyword evidence="3" id="KW-1185">Reference proteome</keyword>
<dbReference type="InterPro" id="IPR003109">
    <property type="entry name" value="GoLoco_motif"/>
</dbReference>
<dbReference type="Gene3D" id="1.25.40.10">
    <property type="entry name" value="Tetratricopeptide repeat domain"/>
    <property type="match status" value="1"/>
</dbReference>
<dbReference type="OrthoDB" id="286233at2759"/>
<comment type="caution">
    <text evidence="2">The sequence shown here is derived from an EMBL/GenBank/DDBJ whole genome shotgun (WGS) entry which is preliminary data.</text>
</comment>
<evidence type="ECO:0000313" key="2">
    <source>
        <dbReference type="EMBL" id="CAB3403742.1"/>
    </source>
</evidence>
<gene>
    <name evidence="2" type="ORF">CBOVIS_LOCUS6167</name>
</gene>
<sequence length="120" mass="13649">MTTTTKVVASNSQGVCVIRIGDDEPPPMKGIGRRASRPNRKSAKTLFHQFGVRRFPLNRRNSLNSDSYYRELEKMHESGLFTTGVNCNSEKSDDFLSLIEKMQSNRLDDQRCELPDRVGL</sequence>
<reference evidence="2 3" key="1">
    <citation type="submission" date="2020-04" db="EMBL/GenBank/DDBJ databases">
        <authorList>
            <person name="Laetsch R D."/>
            <person name="Stevens L."/>
            <person name="Kumar S."/>
            <person name="Blaxter L. M."/>
        </authorList>
    </citation>
    <scope>NUCLEOTIDE SEQUENCE [LARGE SCALE GENOMIC DNA]</scope>
</reference>
<evidence type="ECO:0000313" key="3">
    <source>
        <dbReference type="Proteomes" id="UP000494206"/>
    </source>
</evidence>
<dbReference type="GO" id="GO:0030695">
    <property type="term" value="F:GTPase regulator activity"/>
    <property type="evidence" value="ECO:0007669"/>
    <property type="project" value="InterPro"/>
</dbReference>
<accession>A0A8S1EW66</accession>
<proteinExistence type="predicted"/>
<dbReference type="EMBL" id="CADEPM010000004">
    <property type="protein sequence ID" value="CAB3403742.1"/>
    <property type="molecule type" value="Genomic_DNA"/>
</dbReference>
<feature type="compositionally biased region" description="Basic residues" evidence="1">
    <location>
        <begin position="31"/>
        <end position="40"/>
    </location>
</feature>
<feature type="region of interest" description="Disordered" evidence="1">
    <location>
        <begin position="18"/>
        <end position="40"/>
    </location>
</feature>
<dbReference type="AlphaFoldDB" id="A0A8S1EW66"/>
<evidence type="ECO:0000256" key="1">
    <source>
        <dbReference type="SAM" id="MobiDB-lite"/>
    </source>
</evidence>
<dbReference type="Proteomes" id="UP000494206">
    <property type="component" value="Unassembled WGS sequence"/>
</dbReference>
<dbReference type="Pfam" id="PF02188">
    <property type="entry name" value="GoLoco"/>
    <property type="match status" value="1"/>
</dbReference>
<protein>
    <submittedName>
        <fullName evidence="2">Uncharacterized protein</fullName>
    </submittedName>
</protein>